<evidence type="ECO:0000256" key="6">
    <source>
        <dbReference type="SAM" id="Phobius"/>
    </source>
</evidence>
<feature type="domain" description="CWH43-like N-terminal" evidence="7">
    <location>
        <begin position="7"/>
        <end position="233"/>
    </location>
</feature>
<dbReference type="InterPro" id="IPR050911">
    <property type="entry name" value="DRAM/TMEM150_Autophagy_Mod"/>
</dbReference>
<dbReference type="KEGG" id="oti:135394296"/>
<dbReference type="RefSeq" id="XP_064481050.1">
    <property type="nucleotide sequence ID" value="XM_064624980.1"/>
</dbReference>
<evidence type="ECO:0000259" key="7">
    <source>
        <dbReference type="Pfam" id="PF10277"/>
    </source>
</evidence>
<dbReference type="PANTHER" id="PTHR21324:SF2">
    <property type="entry name" value="EG:22E5.9 PROTEIN"/>
    <property type="match status" value="1"/>
</dbReference>
<dbReference type="Pfam" id="PF10277">
    <property type="entry name" value="Frag1"/>
    <property type="match status" value="1"/>
</dbReference>
<dbReference type="GeneID" id="135394296"/>
<proteinExistence type="inferred from homology"/>
<evidence type="ECO:0000256" key="2">
    <source>
        <dbReference type="ARBA" id="ARBA00006565"/>
    </source>
</evidence>
<evidence type="ECO:0000313" key="8">
    <source>
        <dbReference type="EMBL" id="MBY10545.1"/>
    </source>
</evidence>
<feature type="transmembrane region" description="Helical" evidence="6">
    <location>
        <begin position="204"/>
        <end position="227"/>
    </location>
</feature>
<dbReference type="PANTHER" id="PTHR21324">
    <property type="entry name" value="FASTING-INDUCIBLE INTEGRAL MEMBRANE PROTEIN TM6P1-RELATED"/>
    <property type="match status" value="1"/>
</dbReference>
<evidence type="ECO:0000256" key="3">
    <source>
        <dbReference type="ARBA" id="ARBA00022692"/>
    </source>
</evidence>
<reference evidence="8" key="1">
    <citation type="submission" date="2018-03" db="EMBL/GenBank/DDBJ databases">
        <title>The relapsing fever spirochete Borrelia turicatae persists in the highly oxidative environment of its soft-bodied tick vector.</title>
        <authorList>
            <person name="Bourret T.J."/>
            <person name="Boyle W.K."/>
            <person name="Valenzuela J.G."/>
            <person name="Oliveira F."/>
            <person name="Lopez J.E."/>
        </authorList>
    </citation>
    <scope>NUCLEOTIDE SEQUENCE</scope>
    <source>
        <strain evidence="8">Kansas strain/isolate</strain>
        <tissue evidence="8">Salivary glands</tissue>
    </source>
</reference>
<dbReference type="InterPro" id="IPR019402">
    <property type="entry name" value="CWH43_N"/>
</dbReference>
<comment type="similarity">
    <text evidence="2">Belongs to the DRAM/TMEM150 family.</text>
</comment>
<dbReference type="GO" id="GO:0012505">
    <property type="term" value="C:endomembrane system"/>
    <property type="evidence" value="ECO:0007669"/>
    <property type="project" value="UniProtKB-SubCell"/>
</dbReference>
<keyword evidence="4 6" id="KW-1133">Transmembrane helix</keyword>
<sequence length="282" mass="31575">MVLTRLELLPLSVFVLLPGTFIITYLIAILLGHVEVEFPYISDMGTHPPESCIFSQLLNICSLLLVGTVYVRYKQIEQYYRDHLSQESPRVLRLNRISLWLGCVASLGVSIVGNFQETEVLTVHVFGAFLALGIGTLYTWVQTAMSFRMQPLVNSLTAARFRLGISVLATAAFLSTAVTAPLSIARFHGRDKTKWGPDDGGYRLHLASTVSEWLLAFTVNLYILTFVRELHHIYLESPKVLFLSHGIHPSTSSEVYHTQEQLEVPHPDVYFISTASENAAVH</sequence>
<feature type="transmembrane region" description="Helical" evidence="6">
    <location>
        <begin position="94"/>
        <end position="115"/>
    </location>
</feature>
<feature type="transmembrane region" description="Helical" evidence="6">
    <location>
        <begin position="121"/>
        <end position="141"/>
    </location>
</feature>
<protein>
    <submittedName>
        <fullName evidence="8">Putative conserved plasma membrane protein</fullName>
    </submittedName>
</protein>
<keyword evidence="5 6" id="KW-0472">Membrane</keyword>
<evidence type="ECO:0000256" key="1">
    <source>
        <dbReference type="ARBA" id="ARBA00004127"/>
    </source>
</evidence>
<dbReference type="AlphaFoldDB" id="A0A2R5LM68"/>
<organism evidence="8">
    <name type="scientific">Ornithodoros turicata</name>
    <dbReference type="NCBI Taxonomy" id="34597"/>
    <lineage>
        <taxon>Eukaryota</taxon>
        <taxon>Metazoa</taxon>
        <taxon>Ecdysozoa</taxon>
        <taxon>Arthropoda</taxon>
        <taxon>Chelicerata</taxon>
        <taxon>Arachnida</taxon>
        <taxon>Acari</taxon>
        <taxon>Parasitiformes</taxon>
        <taxon>Ixodida</taxon>
        <taxon>Ixodoidea</taxon>
        <taxon>Argasidae</taxon>
        <taxon>Ornithodorinae</taxon>
        <taxon>Ornithodoros</taxon>
    </lineage>
</organism>
<accession>A0A2R5LM68</accession>
<dbReference type="EMBL" id="GGLE01006419">
    <property type="protein sequence ID" value="MBY10545.1"/>
    <property type="molecule type" value="Transcribed_RNA"/>
</dbReference>
<comment type="subcellular location">
    <subcellularLocation>
        <location evidence="1">Endomembrane system</location>
        <topology evidence="1">Multi-pass membrane protein</topology>
    </subcellularLocation>
</comment>
<evidence type="ECO:0000256" key="4">
    <source>
        <dbReference type="ARBA" id="ARBA00022989"/>
    </source>
</evidence>
<feature type="transmembrane region" description="Helical" evidence="6">
    <location>
        <begin position="53"/>
        <end position="73"/>
    </location>
</feature>
<feature type="transmembrane region" description="Helical" evidence="6">
    <location>
        <begin position="12"/>
        <end position="33"/>
    </location>
</feature>
<name>A0A2R5LM68_9ACAR</name>
<feature type="transmembrane region" description="Helical" evidence="6">
    <location>
        <begin position="161"/>
        <end position="184"/>
    </location>
</feature>
<evidence type="ECO:0000256" key="5">
    <source>
        <dbReference type="ARBA" id="ARBA00023136"/>
    </source>
</evidence>
<keyword evidence="3 6" id="KW-0812">Transmembrane</keyword>